<proteinExistence type="predicted"/>
<feature type="non-terminal residue" evidence="1">
    <location>
        <position position="1"/>
    </location>
</feature>
<comment type="caution">
    <text evidence="1">The sequence shown here is derived from an EMBL/GenBank/DDBJ whole genome shotgun (WGS) entry which is preliminary data.</text>
</comment>
<dbReference type="Proteomes" id="UP000814128">
    <property type="component" value="Unassembled WGS sequence"/>
</dbReference>
<organism evidence="1 2">
    <name type="scientific">Vararia minispora EC-137</name>
    <dbReference type="NCBI Taxonomy" id="1314806"/>
    <lineage>
        <taxon>Eukaryota</taxon>
        <taxon>Fungi</taxon>
        <taxon>Dikarya</taxon>
        <taxon>Basidiomycota</taxon>
        <taxon>Agaricomycotina</taxon>
        <taxon>Agaricomycetes</taxon>
        <taxon>Russulales</taxon>
        <taxon>Lachnocladiaceae</taxon>
        <taxon>Vararia</taxon>
    </lineage>
</organism>
<reference evidence="1" key="2">
    <citation type="journal article" date="2022" name="New Phytol.">
        <title>Evolutionary transition to the ectomycorrhizal habit in the genomes of a hyperdiverse lineage of mushroom-forming fungi.</title>
        <authorList>
            <person name="Looney B."/>
            <person name="Miyauchi S."/>
            <person name="Morin E."/>
            <person name="Drula E."/>
            <person name="Courty P.E."/>
            <person name="Kohler A."/>
            <person name="Kuo A."/>
            <person name="LaButti K."/>
            <person name="Pangilinan J."/>
            <person name="Lipzen A."/>
            <person name="Riley R."/>
            <person name="Andreopoulos W."/>
            <person name="He G."/>
            <person name="Johnson J."/>
            <person name="Nolan M."/>
            <person name="Tritt A."/>
            <person name="Barry K.W."/>
            <person name="Grigoriev I.V."/>
            <person name="Nagy L.G."/>
            <person name="Hibbett D."/>
            <person name="Henrissat B."/>
            <person name="Matheny P.B."/>
            <person name="Labbe J."/>
            <person name="Martin F.M."/>
        </authorList>
    </citation>
    <scope>NUCLEOTIDE SEQUENCE</scope>
    <source>
        <strain evidence="1">EC-137</strain>
    </source>
</reference>
<name>A0ACB8QL41_9AGAM</name>
<sequence length="133" mass="13868">IAASAFKSRALPLHINVTHTPPAIPDDDTVPATDADPGFLGAVSLLPSTFSTGSYGWKGSKRLTVELADPEGGDSKEKVQVMLTINATVMGSKSAEKDDAETEEPHAEEGNGEAKEDVKETEGETAAATEADE</sequence>
<accession>A0ACB8QL41</accession>
<dbReference type="EMBL" id="MU273549">
    <property type="protein sequence ID" value="KAI0032335.1"/>
    <property type="molecule type" value="Genomic_DNA"/>
</dbReference>
<reference evidence="1" key="1">
    <citation type="submission" date="2021-02" db="EMBL/GenBank/DDBJ databases">
        <authorList>
            <consortium name="DOE Joint Genome Institute"/>
            <person name="Ahrendt S."/>
            <person name="Looney B.P."/>
            <person name="Miyauchi S."/>
            <person name="Morin E."/>
            <person name="Drula E."/>
            <person name="Courty P.E."/>
            <person name="Chicoki N."/>
            <person name="Fauchery L."/>
            <person name="Kohler A."/>
            <person name="Kuo A."/>
            <person name="Labutti K."/>
            <person name="Pangilinan J."/>
            <person name="Lipzen A."/>
            <person name="Riley R."/>
            <person name="Andreopoulos W."/>
            <person name="He G."/>
            <person name="Johnson J."/>
            <person name="Barry K.W."/>
            <person name="Grigoriev I.V."/>
            <person name="Nagy L."/>
            <person name="Hibbett D."/>
            <person name="Henrissat B."/>
            <person name="Matheny P.B."/>
            <person name="Labbe J."/>
            <person name="Martin F."/>
        </authorList>
    </citation>
    <scope>NUCLEOTIDE SEQUENCE</scope>
    <source>
        <strain evidence="1">EC-137</strain>
    </source>
</reference>
<evidence type="ECO:0000313" key="2">
    <source>
        <dbReference type="Proteomes" id="UP000814128"/>
    </source>
</evidence>
<protein>
    <submittedName>
        <fullName evidence="1">Uncharacterized protein</fullName>
    </submittedName>
</protein>
<gene>
    <name evidence="1" type="ORF">K488DRAFT_50124</name>
</gene>
<evidence type="ECO:0000313" key="1">
    <source>
        <dbReference type="EMBL" id="KAI0032335.1"/>
    </source>
</evidence>
<keyword evidence="2" id="KW-1185">Reference proteome</keyword>